<feature type="non-terminal residue" evidence="1">
    <location>
        <position position="1"/>
    </location>
</feature>
<keyword evidence="2" id="KW-1185">Reference proteome</keyword>
<reference evidence="1" key="1">
    <citation type="submission" date="2021-03" db="EMBL/GenBank/DDBJ databases">
        <title>Evolutionary priming and transition to the ectomycorrhizal habit in an iconic lineage of mushroom-forming fungi: is preadaptation a requirement?</title>
        <authorList>
            <consortium name="DOE Joint Genome Institute"/>
            <person name="Looney B.P."/>
            <person name="Miyauchi S."/>
            <person name="Morin E."/>
            <person name="Drula E."/>
            <person name="Courty P.E."/>
            <person name="Chicoki N."/>
            <person name="Fauchery L."/>
            <person name="Kohler A."/>
            <person name="Kuo A."/>
            <person name="LaButti K."/>
            <person name="Pangilinan J."/>
            <person name="Lipzen A."/>
            <person name="Riley R."/>
            <person name="Andreopoulos W."/>
            <person name="He G."/>
            <person name="Johnson J."/>
            <person name="Barry K.W."/>
            <person name="Grigoriev I.V."/>
            <person name="Nagy L."/>
            <person name="Hibbett D."/>
            <person name="Henrissat B."/>
            <person name="Matheny P.B."/>
            <person name="Labbe J."/>
            <person name="Martin A.F."/>
        </authorList>
    </citation>
    <scope>NUCLEOTIDE SEQUENCE</scope>
    <source>
        <strain evidence="1">BPL698</strain>
    </source>
</reference>
<gene>
    <name evidence="1" type="ORF">F5148DRAFT_987356</name>
</gene>
<sequence length="93" mass="10860">LENFPWWAAVIFEPDDPTVPPKVLKSRPTKSRSPMGHHLVRFYDSSKSWQWVELDQLLLLGENDALDQLLLTASKRQKFSSAKMRQGCRESYR</sequence>
<comment type="caution">
    <text evidence="1">The sequence shown here is derived from an EMBL/GenBank/DDBJ whole genome shotgun (WGS) entry which is preliminary data.</text>
</comment>
<name>A0ACC0TW70_9AGAM</name>
<dbReference type="EMBL" id="JAGFNK010000469">
    <property type="protein sequence ID" value="KAI9449840.1"/>
    <property type="molecule type" value="Genomic_DNA"/>
</dbReference>
<evidence type="ECO:0000313" key="2">
    <source>
        <dbReference type="Proteomes" id="UP001207468"/>
    </source>
</evidence>
<organism evidence="1 2">
    <name type="scientific">Russula earlei</name>
    <dbReference type="NCBI Taxonomy" id="71964"/>
    <lineage>
        <taxon>Eukaryota</taxon>
        <taxon>Fungi</taxon>
        <taxon>Dikarya</taxon>
        <taxon>Basidiomycota</taxon>
        <taxon>Agaricomycotina</taxon>
        <taxon>Agaricomycetes</taxon>
        <taxon>Russulales</taxon>
        <taxon>Russulaceae</taxon>
        <taxon>Russula</taxon>
    </lineage>
</organism>
<protein>
    <submittedName>
        <fullName evidence="1">Uncharacterized protein</fullName>
    </submittedName>
</protein>
<proteinExistence type="predicted"/>
<dbReference type="Proteomes" id="UP001207468">
    <property type="component" value="Unassembled WGS sequence"/>
</dbReference>
<evidence type="ECO:0000313" key="1">
    <source>
        <dbReference type="EMBL" id="KAI9449840.1"/>
    </source>
</evidence>
<accession>A0ACC0TW70</accession>